<evidence type="ECO:0000259" key="2">
    <source>
        <dbReference type="PROSITE" id="PS50914"/>
    </source>
</evidence>
<keyword evidence="4" id="KW-1185">Reference proteome</keyword>
<dbReference type="PANTHER" id="PTHR34606:SF15">
    <property type="entry name" value="BON DOMAIN-CONTAINING PROTEIN"/>
    <property type="match status" value="1"/>
</dbReference>
<name>A0A8T6ZHA1_9BURK</name>
<evidence type="ECO:0000313" key="3">
    <source>
        <dbReference type="EMBL" id="NLP64587.1"/>
    </source>
</evidence>
<gene>
    <name evidence="3" type="ORF">NH14_026215</name>
</gene>
<reference evidence="3" key="1">
    <citation type="journal article" date="2015" name="Genome Announc.">
        <title>Draft Genome Sequence of the Polyhydroxyalkanoate-Producing Bacterium Burkholderia sacchari LMG 19450 Isolated from Brazilian Sugarcane Plantation Soil.</title>
        <authorList>
            <person name="Alexandrino P.M."/>
            <person name="Mendonca T.T."/>
            <person name="Guaman Bautista L.P."/>
            <person name="Cherix J."/>
            <person name="Lozano-Sakalauskas G.C."/>
            <person name="Fujita A."/>
            <person name="Ramos Filho E."/>
            <person name="Long P."/>
            <person name="Padilla G."/>
            <person name="Taciro M.K."/>
            <person name="Gomez J.G."/>
            <person name="Silva L.F."/>
        </authorList>
    </citation>
    <scope>NUCLEOTIDE SEQUENCE</scope>
    <source>
        <strain evidence="3">LMG 19450</strain>
    </source>
</reference>
<dbReference type="EMBL" id="JTDB02000009">
    <property type="protein sequence ID" value="NLP64587.1"/>
    <property type="molecule type" value="Genomic_DNA"/>
</dbReference>
<proteinExistence type="predicted"/>
<protein>
    <submittedName>
        <fullName evidence="3">BON domain-containing protein</fullName>
    </submittedName>
</protein>
<dbReference type="RefSeq" id="WP_084225696.1">
    <property type="nucleotide sequence ID" value="NZ_CADFGF010000012.1"/>
</dbReference>
<dbReference type="AlphaFoldDB" id="A0A8T6ZHA1"/>
<dbReference type="Pfam" id="PF04972">
    <property type="entry name" value="BON"/>
    <property type="match status" value="2"/>
</dbReference>
<dbReference type="Proteomes" id="UP000030460">
    <property type="component" value="Unassembled WGS sequence"/>
</dbReference>
<accession>A0A8T6ZHA1</accession>
<evidence type="ECO:0000256" key="1">
    <source>
        <dbReference type="SAM" id="MobiDB-lite"/>
    </source>
</evidence>
<dbReference type="OrthoDB" id="870892at2"/>
<dbReference type="PROSITE" id="PS50914">
    <property type="entry name" value="BON"/>
    <property type="match status" value="2"/>
</dbReference>
<organism evidence="3 4">
    <name type="scientific">Paraburkholderia sacchari</name>
    <dbReference type="NCBI Taxonomy" id="159450"/>
    <lineage>
        <taxon>Bacteria</taxon>
        <taxon>Pseudomonadati</taxon>
        <taxon>Pseudomonadota</taxon>
        <taxon>Betaproteobacteria</taxon>
        <taxon>Burkholderiales</taxon>
        <taxon>Burkholderiaceae</taxon>
        <taxon>Paraburkholderia</taxon>
    </lineage>
</organism>
<feature type="region of interest" description="Disordered" evidence="1">
    <location>
        <begin position="1"/>
        <end position="26"/>
    </location>
</feature>
<feature type="domain" description="BON" evidence="2">
    <location>
        <begin position="97"/>
        <end position="164"/>
    </location>
</feature>
<reference evidence="3" key="2">
    <citation type="submission" date="2020-04" db="EMBL/GenBank/DDBJ databases">
        <authorList>
            <person name="Alexandrino P."/>
            <person name="Mendonca T."/>
            <person name="Guaman L."/>
            <person name="Cherix J."/>
            <person name="Lozano-Sakalauskas G."/>
            <person name="Fujita A."/>
            <person name="Filho E.R."/>
            <person name="Long P."/>
            <person name="Padilla G."/>
            <person name="Taciro M.K."/>
            <person name="Gomez J.G."/>
            <person name="Silva L.F."/>
            <person name="Torres M."/>
        </authorList>
    </citation>
    <scope>NUCLEOTIDE SEQUENCE</scope>
    <source>
        <strain evidence="3">LMG 19450</strain>
    </source>
</reference>
<dbReference type="InterPro" id="IPR007055">
    <property type="entry name" value="BON_dom"/>
</dbReference>
<comment type="caution">
    <text evidence="3">The sequence shown here is derived from an EMBL/GenBank/DDBJ whole genome shotgun (WGS) entry which is preliminary data.</text>
</comment>
<sequence length="164" mass="18214">MNAAPQLKQDMLDEPAPERPATNPHSDDEIATMARAVLHWTAGVPQRAVEVEVVGGHLFLQGTVEWEWQRELAIRTLMQLRSVTGVTSRVTARRRTDPDRIGERIRKALQYYVEDEAGRIHAEMSEGVVTLRGKVGSEAERAVVRGAAWSQPGVRAVIDELVIA</sequence>
<dbReference type="PANTHER" id="PTHR34606">
    <property type="entry name" value="BON DOMAIN-CONTAINING PROTEIN"/>
    <property type="match status" value="1"/>
</dbReference>
<dbReference type="InterPro" id="IPR051686">
    <property type="entry name" value="Lipoprotein_DolP"/>
</dbReference>
<feature type="domain" description="BON" evidence="2">
    <location>
        <begin position="26"/>
        <end position="94"/>
    </location>
</feature>
<dbReference type="Gene3D" id="3.30.1340.30">
    <property type="match status" value="2"/>
</dbReference>
<evidence type="ECO:0000313" key="4">
    <source>
        <dbReference type="Proteomes" id="UP000030460"/>
    </source>
</evidence>